<keyword evidence="3" id="KW-0813">Transport</keyword>
<evidence type="ECO:0000313" key="11">
    <source>
        <dbReference type="Proteomes" id="UP000681610"/>
    </source>
</evidence>
<dbReference type="InterPro" id="IPR013525">
    <property type="entry name" value="ABC2_TM"/>
</dbReference>
<proteinExistence type="inferred from homology"/>
<keyword evidence="11" id="KW-1185">Reference proteome</keyword>
<evidence type="ECO:0000256" key="3">
    <source>
        <dbReference type="ARBA" id="ARBA00022448"/>
    </source>
</evidence>
<evidence type="ECO:0000256" key="8">
    <source>
        <dbReference type="SAM" id="Phobius"/>
    </source>
</evidence>
<evidence type="ECO:0000256" key="5">
    <source>
        <dbReference type="ARBA" id="ARBA00022692"/>
    </source>
</evidence>
<sequence>MAIRPLIPKNLITNPMKQLIAFIRKEFYHVFRDRRTLLILFGIPIAQILLFGQALSSEVKNISIAVLDKAHNTYTQQIQTQVAASPYFKVKEPLLNYDEIETQFKRGTLKAALLFPPDFGKDLYTPQGTTLQLITDGADPNTAKTVENYLNAILLSYQQTLNPTAQPSYQIVVENRMLYNPAQNGSMNFVPGVIALVFMIVSTALTSVAVVREKELGTMEILLVSPFNPLKILIAKATPYLILSLINFTVILLLSAYMLEVPVRGNLLLLYAESTLFIIICLSLGLLISTITASQQTAMLISMMGLMLPTAFFTGFMFPIENMPLVFQGISKVFPSSYYYSIVKKVMLKGLSFGYVWQETLILITMAILFLSLAMKKFKVRLE</sequence>
<evidence type="ECO:0000256" key="7">
    <source>
        <dbReference type="ARBA" id="ARBA00023136"/>
    </source>
</evidence>
<dbReference type="PANTHER" id="PTHR30294">
    <property type="entry name" value="MEMBRANE COMPONENT OF ABC TRANSPORTER YHHJ-RELATED"/>
    <property type="match status" value="1"/>
</dbReference>
<gene>
    <name evidence="10" type="ORF">J4N46_07735</name>
</gene>
<evidence type="ECO:0000259" key="9">
    <source>
        <dbReference type="PROSITE" id="PS51012"/>
    </source>
</evidence>
<keyword evidence="4" id="KW-1003">Cell membrane</keyword>
<evidence type="ECO:0000313" key="10">
    <source>
        <dbReference type="EMBL" id="MBO1884314.1"/>
    </source>
</evidence>
<feature type="domain" description="ABC transmembrane type-2" evidence="9">
    <location>
        <begin position="154"/>
        <end position="381"/>
    </location>
</feature>
<dbReference type="Pfam" id="PF12698">
    <property type="entry name" value="ABC2_membrane_3"/>
    <property type="match status" value="1"/>
</dbReference>
<organism evidence="10 11">
    <name type="scientific">Capnocytophaga bilenii</name>
    <dbReference type="NCBI Taxonomy" id="2819369"/>
    <lineage>
        <taxon>Bacteria</taxon>
        <taxon>Pseudomonadati</taxon>
        <taxon>Bacteroidota</taxon>
        <taxon>Flavobacteriia</taxon>
        <taxon>Flavobacteriales</taxon>
        <taxon>Flavobacteriaceae</taxon>
        <taxon>Capnocytophaga</taxon>
    </lineage>
</organism>
<comment type="subcellular location">
    <subcellularLocation>
        <location evidence="1">Cell membrane</location>
        <topology evidence="1">Multi-pass membrane protein</topology>
    </subcellularLocation>
</comment>
<feature type="transmembrane region" description="Helical" evidence="8">
    <location>
        <begin position="232"/>
        <end position="256"/>
    </location>
</feature>
<comment type="similarity">
    <text evidence="2">Belongs to the ABC-2 integral membrane protein family.</text>
</comment>
<keyword evidence="5 8" id="KW-0812">Transmembrane</keyword>
<evidence type="ECO:0000256" key="4">
    <source>
        <dbReference type="ARBA" id="ARBA00022475"/>
    </source>
</evidence>
<reference evidence="10 11" key="1">
    <citation type="submission" date="2021-03" db="EMBL/GenBank/DDBJ databases">
        <title>Isolation and description of Capnocytophaga bilenii sp. nov., a novel Capnocytophaga species, isolated from a gingivitis subject.</title>
        <authorList>
            <person name="Antezack A."/>
            <person name="Monnet-Corti V."/>
            <person name="La Scola B."/>
        </authorList>
    </citation>
    <scope>NUCLEOTIDE SEQUENCE [LARGE SCALE GENOMIC DNA]</scope>
    <source>
        <strain evidence="10 11">Marseille-Q4570</strain>
    </source>
</reference>
<dbReference type="EMBL" id="JAGDYP010000005">
    <property type="protein sequence ID" value="MBO1884314.1"/>
    <property type="molecule type" value="Genomic_DNA"/>
</dbReference>
<evidence type="ECO:0000256" key="1">
    <source>
        <dbReference type="ARBA" id="ARBA00004651"/>
    </source>
</evidence>
<feature type="transmembrane region" description="Helical" evidence="8">
    <location>
        <begin position="355"/>
        <end position="375"/>
    </location>
</feature>
<dbReference type="PANTHER" id="PTHR30294:SF29">
    <property type="entry name" value="MULTIDRUG ABC TRANSPORTER PERMEASE YBHS-RELATED"/>
    <property type="match status" value="1"/>
</dbReference>
<feature type="transmembrane region" description="Helical" evidence="8">
    <location>
        <begin position="300"/>
        <end position="320"/>
    </location>
</feature>
<dbReference type="Gene3D" id="3.40.1710.10">
    <property type="entry name" value="abc type-2 transporter like domain"/>
    <property type="match status" value="1"/>
</dbReference>
<evidence type="ECO:0000256" key="2">
    <source>
        <dbReference type="ARBA" id="ARBA00007783"/>
    </source>
</evidence>
<keyword evidence="6 8" id="KW-1133">Transmembrane helix</keyword>
<protein>
    <submittedName>
        <fullName evidence="10">ABC transporter permease</fullName>
    </submittedName>
</protein>
<keyword evidence="7 8" id="KW-0472">Membrane</keyword>
<dbReference type="PROSITE" id="PS51012">
    <property type="entry name" value="ABC_TM2"/>
    <property type="match status" value="1"/>
</dbReference>
<accession>A0ABS3PZK7</accession>
<dbReference type="InterPro" id="IPR047817">
    <property type="entry name" value="ABC2_TM_bact-type"/>
</dbReference>
<feature type="transmembrane region" description="Helical" evidence="8">
    <location>
        <begin position="189"/>
        <end position="211"/>
    </location>
</feature>
<dbReference type="InterPro" id="IPR051449">
    <property type="entry name" value="ABC-2_transporter_component"/>
</dbReference>
<dbReference type="Proteomes" id="UP000681610">
    <property type="component" value="Unassembled WGS sequence"/>
</dbReference>
<feature type="transmembrane region" description="Helical" evidence="8">
    <location>
        <begin position="268"/>
        <end position="288"/>
    </location>
</feature>
<name>A0ABS3PZK7_9FLAO</name>
<dbReference type="RefSeq" id="WP_208058833.1">
    <property type="nucleotide sequence ID" value="NZ_JAGDYP010000005.1"/>
</dbReference>
<evidence type="ECO:0000256" key="6">
    <source>
        <dbReference type="ARBA" id="ARBA00022989"/>
    </source>
</evidence>
<comment type="caution">
    <text evidence="10">The sequence shown here is derived from an EMBL/GenBank/DDBJ whole genome shotgun (WGS) entry which is preliminary data.</text>
</comment>